<dbReference type="PANTHER" id="PTHR23196">
    <property type="entry name" value="PAX TRANSCRIPTION ACTIVATION DOMAIN INTERACTING PROTEIN"/>
    <property type="match status" value="1"/>
</dbReference>
<gene>
    <name evidence="5" type="ORF">P3X46_004591</name>
</gene>
<evidence type="ECO:0000313" key="5">
    <source>
        <dbReference type="EMBL" id="KAJ9184906.1"/>
    </source>
</evidence>
<evidence type="ECO:0000256" key="3">
    <source>
        <dbReference type="ARBA" id="ARBA00023242"/>
    </source>
</evidence>
<reference evidence="5" key="1">
    <citation type="journal article" date="2023" name="Plant Biotechnol. J.">
        <title>Chromosome-level wild Hevea brasiliensis genome provides new tools for genomic-assisted breeding and valuable loci to elevate rubber yield.</title>
        <authorList>
            <person name="Cheng H."/>
            <person name="Song X."/>
            <person name="Hu Y."/>
            <person name="Wu T."/>
            <person name="Yang Q."/>
            <person name="An Z."/>
            <person name="Feng S."/>
            <person name="Deng Z."/>
            <person name="Wu W."/>
            <person name="Zeng X."/>
            <person name="Tu M."/>
            <person name="Wang X."/>
            <person name="Huang H."/>
        </authorList>
    </citation>
    <scope>NUCLEOTIDE SEQUENCE</scope>
    <source>
        <strain evidence="5">MT/VB/25A 57/8</strain>
    </source>
</reference>
<dbReference type="Pfam" id="PF16589">
    <property type="entry name" value="BRCT_2"/>
    <property type="match status" value="1"/>
</dbReference>
<keyword evidence="2" id="KW-0227">DNA damage</keyword>
<feature type="domain" description="BRCT" evidence="4">
    <location>
        <begin position="580"/>
        <end position="660"/>
    </location>
</feature>
<dbReference type="InterPro" id="IPR000182">
    <property type="entry name" value="GNAT_dom"/>
</dbReference>
<dbReference type="CDD" id="cd18432">
    <property type="entry name" value="BRCT_PAXIP1_rpt6_like"/>
    <property type="match status" value="1"/>
</dbReference>
<dbReference type="InterPro" id="IPR051579">
    <property type="entry name" value="DDR_Transcriptional_Reg"/>
</dbReference>
<dbReference type="InterPro" id="IPR016181">
    <property type="entry name" value="Acyl_CoA_acyltransferase"/>
</dbReference>
<evidence type="ECO:0000256" key="2">
    <source>
        <dbReference type="ARBA" id="ARBA00022763"/>
    </source>
</evidence>
<dbReference type="Proteomes" id="UP001174677">
    <property type="component" value="Chromosome 3"/>
</dbReference>
<dbReference type="PANTHER" id="PTHR23196:SF8">
    <property type="entry name" value="N-ACETYLTRANSFERASE"/>
    <property type="match status" value="1"/>
</dbReference>
<dbReference type="EMBL" id="JARPOI010000003">
    <property type="protein sequence ID" value="KAJ9184906.1"/>
    <property type="molecule type" value="Genomic_DNA"/>
</dbReference>
<protein>
    <recommendedName>
        <fullName evidence="4">BRCT domain-containing protein</fullName>
    </recommendedName>
</protein>
<feature type="domain" description="BRCT" evidence="4">
    <location>
        <begin position="474"/>
        <end position="557"/>
    </location>
</feature>
<dbReference type="SUPFAM" id="SSF55729">
    <property type="entry name" value="Acyl-CoA N-acyltransferases (Nat)"/>
    <property type="match status" value="1"/>
</dbReference>
<dbReference type="InterPro" id="IPR001357">
    <property type="entry name" value="BRCT_dom"/>
</dbReference>
<dbReference type="SMART" id="SM00292">
    <property type="entry name" value="BRCT"/>
    <property type="match status" value="2"/>
</dbReference>
<comment type="caution">
    <text evidence="5">The sequence shown here is derived from an EMBL/GenBank/DDBJ whole genome shotgun (WGS) entry which is preliminary data.</text>
</comment>
<keyword evidence="6" id="KW-1185">Reference proteome</keyword>
<evidence type="ECO:0000313" key="6">
    <source>
        <dbReference type="Proteomes" id="UP001174677"/>
    </source>
</evidence>
<dbReference type="CDD" id="cd04301">
    <property type="entry name" value="NAT_SF"/>
    <property type="match status" value="1"/>
</dbReference>
<organism evidence="5 6">
    <name type="scientific">Hevea brasiliensis</name>
    <name type="common">Para rubber tree</name>
    <name type="synonym">Siphonia brasiliensis</name>
    <dbReference type="NCBI Taxonomy" id="3981"/>
    <lineage>
        <taxon>Eukaryota</taxon>
        <taxon>Viridiplantae</taxon>
        <taxon>Streptophyta</taxon>
        <taxon>Embryophyta</taxon>
        <taxon>Tracheophyta</taxon>
        <taxon>Spermatophyta</taxon>
        <taxon>Magnoliopsida</taxon>
        <taxon>eudicotyledons</taxon>
        <taxon>Gunneridae</taxon>
        <taxon>Pentapetalae</taxon>
        <taxon>rosids</taxon>
        <taxon>fabids</taxon>
        <taxon>Malpighiales</taxon>
        <taxon>Euphorbiaceae</taxon>
        <taxon>Crotonoideae</taxon>
        <taxon>Micrandreae</taxon>
        <taxon>Hevea</taxon>
    </lineage>
</organism>
<evidence type="ECO:0000259" key="4">
    <source>
        <dbReference type="PROSITE" id="PS50172"/>
    </source>
</evidence>
<sequence>MAPKKSSSSASPILIGNCEVTVEAHNFTCQSDPNSLQISLTKSAKIKISVREDFSRRCSDDIWESKAEGEGRASILGDEYIFVLVNSKDSDSCSKSYLQEALKIYTIELPAMNYSANTGKQSMFLEKCVSNGKYCSLLLKSRSGESSEEAIAAITYQIVPSDTQYAEIPLAAVSSIHQHKGFGHYLYMELRKRLWSVGVRTIYCWGDKESEGFWLKQGFESIAEVDEKGRACRRLPIKADIRRALCFPGGSILMVSHLNKDTSANYVEPLKFLFPLKPHKKPSSAVAVSIHPEEGCNTLNTENQMAKSSHSERMIGDAFLGEDNNLDAGFSWNQECKEPAPFEGQKCSKMTNGAELEKIEADIDVKCCSCHTQGTKRAWEASLSSLKSKRVKGSHQIDCETESIMGLDSGSGSERIDRCFNECSLGISKSSYFVGVTPTNPLTSNCMENNAKEGRSINMASEALVSKELPSKGEGVRIMLMNIADDTKKMHLSKVIEILGGIVTSDGSESTHVVTGKVRKTINFCNALCSGAWIVSSSWLKESFRKSKFVDELPYILHDEEHIVRYGTELKHAVFRAKARPRALLKGYNICLQPPVEALSTIVRSAGGNIISGLDKVNEASKTIFVACEEDMEEAFSAAKKGIRTFSSDWLINCIMKQELDLQALQFAESL</sequence>
<dbReference type="InterPro" id="IPR036420">
    <property type="entry name" value="BRCT_dom_sf"/>
</dbReference>
<dbReference type="PROSITE" id="PS50172">
    <property type="entry name" value="BRCT"/>
    <property type="match status" value="2"/>
</dbReference>
<dbReference type="Gene3D" id="3.40.50.10190">
    <property type="entry name" value="BRCT domain"/>
    <property type="match status" value="2"/>
</dbReference>
<name>A0ABQ9MXA6_HEVBR</name>
<dbReference type="SUPFAM" id="SSF52113">
    <property type="entry name" value="BRCT domain"/>
    <property type="match status" value="2"/>
</dbReference>
<dbReference type="Pfam" id="PF00583">
    <property type="entry name" value="Acetyltransf_1"/>
    <property type="match status" value="1"/>
</dbReference>
<evidence type="ECO:0000256" key="1">
    <source>
        <dbReference type="ARBA" id="ARBA00004123"/>
    </source>
</evidence>
<dbReference type="Pfam" id="PF16770">
    <property type="entry name" value="RTT107_BRCT_5"/>
    <property type="match status" value="1"/>
</dbReference>
<accession>A0ABQ9MXA6</accession>
<keyword evidence="3" id="KW-0539">Nucleus</keyword>
<comment type="subcellular location">
    <subcellularLocation>
        <location evidence="1">Nucleus</location>
    </subcellularLocation>
</comment>
<dbReference type="Gene3D" id="3.40.630.30">
    <property type="match status" value="1"/>
</dbReference>
<proteinExistence type="predicted"/>